<name>A0ABW7HCD0_9BURK</name>
<evidence type="ECO:0000256" key="2">
    <source>
        <dbReference type="ARBA" id="ARBA00005386"/>
    </source>
</evidence>
<evidence type="ECO:0000256" key="7">
    <source>
        <dbReference type="ARBA" id="ARBA00022803"/>
    </source>
</evidence>
<proteinExistence type="inferred from homology"/>
<accession>A0ABW7HCD0</accession>
<dbReference type="SUPFAM" id="SSF48452">
    <property type="entry name" value="TPR-like"/>
    <property type="match status" value="3"/>
</dbReference>
<dbReference type="SMART" id="SM00028">
    <property type="entry name" value="TPR"/>
    <property type="match status" value="13"/>
</dbReference>
<dbReference type="Pfam" id="PF14559">
    <property type="entry name" value="TPR_19"/>
    <property type="match status" value="2"/>
</dbReference>
<protein>
    <recommendedName>
        <fullName evidence="3">protein O-GlcNAc transferase</fullName>
        <ecNumber evidence="3">2.4.1.255</ecNumber>
    </recommendedName>
</protein>
<keyword evidence="7 8" id="KW-0802">TPR repeat</keyword>
<dbReference type="Gene3D" id="3.40.50.11380">
    <property type="match status" value="2"/>
</dbReference>
<evidence type="ECO:0000256" key="1">
    <source>
        <dbReference type="ARBA" id="ARBA00004922"/>
    </source>
</evidence>
<keyword evidence="4" id="KW-0328">Glycosyltransferase</keyword>
<reference evidence="10 11" key="1">
    <citation type="submission" date="2024-08" db="EMBL/GenBank/DDBJ databases">
        <authorList>
            <person name="Lu H."/>
        </authorList>
    </citation>
    <scope>NUCLEOTIDE SEQUENCE [LARGE SCALE GENOMIC DNA]</scope>
    <source>
        <strain evidence="10 11">BYS78W</strain>
    </source>
</reference>
<evidence type="ECO:0000256" key="5">
    <source>
        <dbReference type="ARBA" id="ARBA00022679"/>
    </source>
</evidence>
<evidence type="ECO:0000256" key="4">
    <source>
        <dbReference type="ARBA" id="ARBA00022676"/>
    </source>
</evidence>
<feature type="repeat" description="TPR" evidence="8">
    <location>
        <begin position="603"/>
        <end position="636"/>
    </location>
</feature>
<dbReference type="PANTHER" id="PTHR44366">
    <property type="entry name" value="UDP-N-ACETYLGLUCOSAMINE--PEPTIDE N-ACETYLGLUCOSAMINYLTRANSFERASE 110 KDA SUBUNIT"/>
    <property type="match status" value="1"/>
</dbReference>
<dbReference type="Pfam" id="PF13844">
    <property type="entry name" value="Glyco_transf_41"/>
    <property type="match status" value="4"/>
</dbReference>
<feature type="domain" description="O-GlcNAc transferase C-terminal" evidence="9">
    <location>
        <begin position="151"/>
        <end position="305"/>
    </location>
</feature>
<feature type="repeat" description="TPR" evidence="8">
    <location>
        <begin position="739"/>
        <end position="772"/>
    </location>
</feature>
<dbReference type="SUPFAM" id="SSF53756">
    <property type="entry name" value="UDP-Glycosyltransferase/glycogen phosphorylase"/>
    <property type="match status" value="2"/>
</dbReference>
<evidence type="ECO:0000259" key="9">
    <source>
        <dbReference type="Pfam" id="PF13844"/>
    </source>
</evidence>
<dbReference type="Gene3D" id="3.40.50.2000">
    <property type="entry name" value="Glycogen Phosphorylase B"/>
    <property type="match status" value="2"/>
</dbReference>
<evidence type="ECO:0000256" key="6">
    <source>
        <dbReference type="ARBA" id="ARBA00022737"/>
    </source>
</evidence>
<dbReference type="InterPro" id="IPR037919">
    <property type="entry name" value="OGT"/>
</dbReference>
<dbReference type="EC" id="2.4.1.255" evidence="3"/>
<organism evidence="10 11">
    <name type="scientific">Pelomonas candidula</name>
    <dbReference type="NCBI Taxonomy" id="3299025"/>
    <lineage>
        <taxon>Bacteria</taxon>
        <taxon>Pseudomonadati</taxon>
        <taxon>Pseudomonadota</taxon>
        <taxon>Betaproteobacteria</taxon>
        <taxon>Burkholderiales</taxon>
        <taxon>Sphaerotilaceae</taxon>
        <taxon>Roseateles</taxon>
    </lineage>
</organism>
<feature type="domain" description="O-GlcNAc transferase C-terminal" evidence="9">
    <location>
        <begin position="317"/>
        <end position="496"/>
    </location>
</feature>
<feature type="repeat" description="TPR" evidence="8">
    <location>
        <begin position="535"/>
        <end position="568"/>
    </location>
</feature>
<dbReference type="InterPro" id="IPR011990">
    <property type="entry name" value="TPR-like_helical_dom_sf"/>
</dbReference>
<dbReference type="Proteomes" id="UP001606134">
    <property type="component" value="Unassembled WGS sequence"/>
</dbReference>
<dbReference type="InterPro" id="IPR019734">
    <property type="entry name" value="TPR_rpt"/>
</dbReference>
<dbReference type="Pfam" id="PF13174">
    <property type="entry name" value="TPR_6"/>
    <property type="match status" value="1"/>
</dbReference>
<gene>
    <name evidence="10" type="ORF">ACG04R_11930</name>
</gene>
<sequence>MTPASLRSQAEGLRLAGRAAEAVDLLMQALALAPTDTATYLQLGFALQALGLHSQAAEAFRTPAILAPGSVMAAGYLIHATQKAADWSQFDADLAALRQALADKPDTADDEFGMPFAFVGLPHTRAELKKSAALASRHVARGLRPLPARPAMKRDRLRIGYLSADFHAHATAALLVDLLESHDRERFEVRLYSHGPDDGSALQQRVRAAAEHVVDVTPLSLAATAERIRADGIDILVDLKGHTAGSRLAALACRPAPVQVSWLGFPGTSGAGFIDYVIGDPVVTPLADAADYSEAIAQLPHCYQPQDRRCTVGPAPSRAQLGLKDGALVLLGANAVYKITPALWAAWMDVLRRLPEAQLWQLSGGEQADARLREAAGELADRIVFAPPVGMDEHLDRLQVADLALDSWPCNGHTTTSDALAAGVPVVTLPTDTFAGRVAASILHAAGLADCIAADAPTYVDRICELGRDARARAALRERIAARPAGLYDTTRFARELEALYLRMWARALAGQAPSALPADQHAAISSTANKPKPHDAALESAAAAYAVAQYDQAAKSCRRALNLDPHNTAAMRMLGSIAARQKKHVEAVKWLTMACKQAPTDAATLYELGRAQRAAGDRAGALSSLQRALAVQPDLLEALLETARLRVELKQLDDAAAVLQTAISHHPLEIGLYLELARLLRGSGRTAQAAEVLLLAQKQAPDDANVYADLGSDLAGLGNWEGAATCFAARCGLLPGDAVSQYNWGVALHELKRPAEAIEAFERAIGLNANYAAAYFALALAYKDLGALDAALMALDLAVAAKPDDPRFPLERARVLLSLNNPAQALQTLDALLLTHPKSAEALNVKGVALKGLYRQDEALAAYDQAIALQPGLVDARNNRANLRLLKRNFSAALADLDEVKRLQPDSPGLAGIRLYTAMHIYRWTDFSDTLPALVRGVEQGQASVQPLAMECFIDDPDVQQKAARAWAASIARPQGVWQRAPGTRRPGRIRIAYVSGDFKSHPVSFLMAEVFALHDRDRFEVIALNYGAASNDPMQDRLRQSFDQFYDVERLPDQRIAELARSLDVDVAIDVSGFTSGARTTLFAWRLAPVQVMYIGYLGTSGADFYDYAIADPVIMTPEVRPFYDEKVITLPWYQANDRQRPRPHPQASRTDLGLPEQGFVFCSFNNPTKLTPATFDAWVEILQRVPGSVLWVLGEEEVAKHNLRENAIARGLDPSRLVFASRSSRETYLGNFASADLFLDTLPYNAGTTASDALWMGLPVLTQKGRSFAARVAASVLESAGLPDLVAATTRDYIDQAVQLATQPGLLSGLKRRLLDSRATCRLFDAPAFTAHLEAALARAVDLHEAGSAPMDIDIAP</sequence>
<dbReference type="Gene3D" id="1.25.40.10">
    <property type="entry name" value="Tetratricopeptide repeat domain"/>
    <property type="match status" value="3"/>
</dbReference>
<comment type="similarity">
    <text evidence="2">Belongs to the glycosyltransferase 41 family. O-GlcNAc transferase subfamily.</text>
</comment>
<dbReference type="EMBL" id="JBIGIC010000005">
    <property type="protein sequence ID" value="MFG6487381.1"/>
    <property type="molecule type" value="Genomic_DNA"/>
</dbReference>
<keyword evidence="5" id="KW-0808">Transferase</keyword>
<dbReference type="InterPro" id="IPR029489">
    <property type="entry name" value="OGT/SEC/SPY_C"/>
</dbReference>
<feature type="domain" description="O-GlcNAc transferase C-terminal" evidence="9">
    <location>
        <begin position="1144"/>
        <end position="1335"/>
    </location>
</feature>
<feature type="domain" description="O-GlcNAc transferase C-terminal" evidence="9">
    <location>
        <begin position="987"/>
        <end position="1134"/>
    </location>
</feature>
<keyword evidence="11" id="KW-1185">Reference proteome</keyword>
<keyword evidence="6" id="KW-0677">Repeat</keyword>
<dbReference type="PANTHER" id="PTHR44366:SF1">
    <property type="entry name" value="UDP-N-ACETYLGLUCOSAMINE--PEPTIDE N-ACETYLGLUCOSAMINYLTRANSFERASE 110 KDA SUBUNIT"/>
    <property type="match status" value="1"/>
</dbReference>
<evidence type="ECO:0000256" key="8">
    <source>
        <dbReference type="PROSITE-ProRule" id="PRU00339"/>
    </source>
</evidence>
<evidence type="ECO:0000256" key="3">
    <source>
        <dbReference type="ARBA" id="ARBA00011970"/>
    </source>
</evidence>
<comment type="caution">
    <text evidence="10">The sequence shown here is derived from an EMBL/GenBank/DDBJ whole genome shotgun (WGS) entry which is preliminary data.</text>
</comment>
<evidence type="ECO:0000313" key="11">
    <source>
        <dbReference type="Proteomes" id="UP001606134"/>
    </source>
</evidence>
<feature type="repeat" description="TPR" evidence="8">
    <location>
        <begin position="773"/>
        <end position="806"/>
    </location>
</feature>
<dbReference type="PROSITE" id="PS50005">
    <property type="entry name" value="TPR"/>
    <property type="match status" value="4"/>
</dbReference>
<dbReference type="Pfam" id="PF13432">
    <property type="entry name" value="TPR_16"/>
    <property type="match status" value="2"/>
</dbReference>
<comment type="pathway">
    <text evidence="1">Protein modification; protein glycosylation.</text>
</comment>
<dbReference type="RefSeq" id="WP_394410123.1">
    <property type="nucleotide sequence ID" value="NZ_JBIGIC010000005.1"/>
</dbReference>
<evidence type="ECO:0000313" key="10">
    <source>
        <dbReference type="EMBL" id="MFG6487381.1"/>
    </source>
</evidence>